<feature type="compositionally biased region" description="Polar residues" evidence="4">
    <location>
        <begin position="432"/>
        <end position="442"/>
    </location>
</feature>
<dbReference type="PANTHER" id="PTHR45339">
    <property type="entry name" value="HYBRID SIGNAL TRANSDUCTION HISTIDINE KINASE J"/>
    <property type="match status" value="1"/>
</dbReference>
<sequence>MNFLYNNSDYSSTSHTMKSPSAYNQFPKLQASNSTAGNNNTATTATAAAAAASASASVTPQLISPTTLTTPQNKYKRGGLDNTLPKIETTRKNRPDDGNSITPSNSINSGTTKLTLPPRRVWVKKPQTNNPTTVLCYVNDIIDDLKVAVVNKYPNTIGRYEDAADLLVKIDLNNIRVPVSPSVNRVSQRTPFDNCIILEPDQNVWQILDNYFPNGMAMHDALIIETPTFKPDHQMPTPITANMNNNSNTFIPFQERQSSIGNNNNNNSNVNNNNKAQAVKHPQPMQPNNTRVGLHKSYAMNRSSFSTNNNPVPSIIKDRSVSPSNLGVSRNSPVSHKRSYSNPVSSPNSVATQANNPSAVLLLPRNFSLANNNSNQGQQSSGGTPAKKVLSEDGSKSVNDKTEEDVSSKLKPNDNNKSYQAKQQEQQTAEQSENGFSETSASPEAVHNSKAAPLPLTKSSTTATTTSSNSISNNNNTNSKGKPSQSKLKAANDPTPTDIVLPSISVLVVEDNAINQAILGAFLRKRKIHYQIAKNGQEAIDKWKKGGFHLVLMDIQLPVKSGIEATKEIRHLEKLNRIGVFHENEIGKNVIINEEDRLTSNTFRSPVIIVALTASSNSSVDKTNALTAGCNDYLTKPVNLVWLQNKITEWGCMQALIDFDGWKDKNRRLNKA</sequence>
<dbReference type="InterPro" id="IPR001789">
    <property type="entry name" value="Sig_transdc_resp-reg_receiver"/>
</dbReference>
<evidence type="ECO:0000256" key="2">
    <source>
        <dbReference type="ARBA" id="ARBA00023012"/>
    </source>
</evidence>
<feature type="compositionally biased region" description="Low complexity" evidence="4">
    <location>
        <begin position="262"/>
        <end position="274"/>
    </location>
</feature>
<organism evidence="6 7">
    <name type="scientific">Candida albicans P78048</name>
    <dbReference type="NCBI Taxonomy" id="1094989"/>
    <lineage>
        <taxon>Eukaryota</taxon>
        <taxon>Fungi</taxon>
        <taxon>Dikarya</taxon>
        <taxon>Ascomycota</taxon>
        <taxon>Saccharomycotina</taxon>
        <taxon>Pichiomycetes</taxon>
        <taxon>Debaryomycetaceae</taxon>
        <taxon>Candida/Lodderomyces clade</taxon>
        <taxon>Candida</taxon>
    </lineage>
</organism>
<feature type="region of interest" description="Disordered" evidence="4">
    <location>
        <begin position="257"/>
        <end position="352"/>
    </location>
</feature>
<dbReference type="GO" id="GO:0006950">
    <property type="term" value="P:response to stress"/>
    <property type="evidence" value="ECO:0007669"/>
    <property type="project" value="UniProtKB-ARBA"/>
</dbReference>
<dbReference type="EMBL" id="AJIX01000009">
    <property type="protein sequence ID" value="KGR16670.1"/>
    <property type="molecule type" value="Genomic_DNA"/>
</dbReference>
<gene>
    <name evidence="6" type="ORF">MG3_01400</name>
</gene>
<feature type="compositionally biased region" description="Polar residues" evidence="4">
    <location>
        <begin position="300"/>
        <end position="312"/>
    </location>
</feature>
<evidence type="ECO:0000256" key="1">
    <source>
        <dbReference type="ARBA" id="ARBA00022553"/>
    </source>
</evidence>
<protein>
    <submittedName>
        <fullName evidence="6">Osomolarity two-component system, response regulator SSK1</fullName>
    </submittedName>
</protein>
<evidence type="ECO:0000313" key="6">
    <source>
        <dbReference type="EMBL" id="KGR16670.1"/>
    </source>
</evidence>
<dbReference type="PROSITE" id="PS50110">
    <property type="entry name" value="RESPONSE_REGULATORY"/>
    <property type="match status" value="1"/>
</dbReference>
<dbReference type="SMART" id="SM00448">
    <property type="entry name" value="REC"/>
    <property type="match status" value="1"/>
</dbReference>
<keyword evidence="1 3" id="KW-0597">Phosphoprotein</keyword>
<feature type="compositionally biased region" description="Polar residues" evidence="4">
    <location>
        <begin position="99"/>
        <end position="113"/>
    </location>
</feature>
<keyword evidence="2" id="KW-0902">Two-component regulatory system</keyword>
<feature type="compositionally biased region" description="Low complexity" evidence="4">
    <location>
        <begin position="371"/>
        <end position="383"/>
    </location>
</feature>
<dbReference type="Gene3D" id="3.40.50.2300">
    <property type="match status" value="1"/>
</dbReference>
<evidence type="ECO:0000259" key="5">
    <source>
        <dbReference type="PROSITE" id="PS50110"/>
    </source>
</evidence>
<reference evidence="6 7" key="1">
    <citation type="submission" date="2013-12" db="EMBL/GenBank/DDBJ databases">
        <title>The Genome Sequence of Candida albicans P78048.</title>
        <authorList>
            <consortium name="The Broad Institute Genome Sequencing Platform"/>
            <consortium name="The Broad Institute Genome Sequencing Center for Infectious Disease"/>
            <person name="Cuomo C."/>
            <person name="Bennett R."/>
            <person name="Hirakawa M."/>
            <person name="Noverr M."/>
            <person name="Mitchell A."/>
            <person name="Young S.K."/>
            <person name="Zeng Q."/>
            <person name="Gargeya S."/>
            <person name="Fitzgerald M."/>
            <person name="Abouelleil A."/>
            <person name="Alvarado L."/>
            <person name="Berlin A.M."/>
            <person name="Chapman S.B."/>
            <person name="Dewar J."/>
            <person name="Goldberg J."/>
            <person name="Griggs A."/>
            <person name="Gujja S."/>
            <person name="Hansen M."/>
            <person name="Howarth C."/>
            <person name="Imamovic A."/>
            <person name="Larimer J."/>
            <person name="McCowan C."/>
            <person name="Murphy C."/>
            <person name="Pearson M."/>
            <person name="Priest M."/>
            <person name="Roberts A."/>
            <person name="Saif S."/>
            <person name="Shea T."/>
            <person name="Sykes S."/>
            <person name="Wortman J."/>
            <person name="Nusbaum C."/>
            <person name="Birren B."/>
        </authorList>
    </citation>
    <scope>NUCLEOTIDE SEQUENCE [LARGE SCALE GENOMIC DNA]</scope>
    <source>
        <strain evidence="6 7">P78048</strain>
    </source>
</reference>
<dbReference type="GO" id="GO:0000156">
    <property type="term" value="F:phosphorelay response regulator activity"/>
    <property type="evidence" value="ECO:0007669"/>
    <property type="project" value="UniProtKB-ARBA"/>
</dbReference>
<dbReference type="AlphaFoldDB" id="A0AB34PYH1"/>
<feature type="compositionally biased region" description="Low complexity" evidence="4">
    <location>
        <begin position="341"/>
        <end position="350"/>
    </location>
</feature>
<feature type="compositionally biased region" description="Polar residues" evidence="4">
    <location>
        <begin position="321"/>
        <end position="334"/>
    </location>
</feature>
<dbReference type="InterPro" id="IPR011006">
    <property type="entry name" value="CheY-like_superfamily"/>
</dbReference>
<dbReference type="GO" id="GO:1900445">
    <property type="term" value="P:positive regulation of filamentous growth of a population of unicellular organisms in response to biotic stimulus"/>
    <property type="evidence" value="ECO:0007669"/>
    <property type="project" value="UniProtKB-ARBA"/>
</dbReference>
<feature type="compositionally biased region" description="Basic and acidic residues" evidence="4">
    <location>
        <begin position="389"/>
        <end position="414"/>
    </location>
</feature>
<comment type="caution">
    <text evidence="6">The sequence shown here is derived from an EMBL/GenBank/DDBJ whole genome shotgun (WGS) entry which is preliminary data.</text>
</comment>
<feature type="compositionally biased region" description="Low complexity" evidence="4">
    <location>
        <begin position="457"/>
        <end position="479"/>
    </location>
</feature>
<dbReference type="GO" id="GO:0036180">
    <property type="term" value="P:filamentous growth of a population of unicellular organisms in response to biotic stimulus"/>
    <property type="evidence" value="ECO:0007669"/>
    <property type="project" value="UniProtKB-ARBA"/>
</dbReference>
<feature type="region of interest" description="Disordered" evidence="4">
    <location>
        <begin position="369"/>
        <end position="495"/>
    </location>
</feature>
<feature type="domain" description="Response regulatory" evidence="5">
    <location>
        <begin position="505"/>
        <end position="651"/>
    </location>
</feature>
<evidence type="ECO:0000256" key="3">
    <source>
        <dbReference type="PROSITE-ProRule" id="PRU00169"/>
    </source>
</evidence>
<evidence type="ECO:0000313" key="7">
    <source>
        <dbReference type="Proteomes" id="UP000030161"/>
    </source>
</evidence>
<dbReference type="Proteomes" id="UP000030161">
    <property type="component" value="Unassembled WGS sequence"/>
</dbReference>
<feature type="compositionally biased region" description="Low complexity" evidence="4">
    <location>
        <begin position="420"/>
        <end position="431"/>
    </location>
</feature>
<dbReference type="CDD" id="cd17546">
    <property type="entry name" value="REC_hyHK_CKI1_RcsC-like"/>
    <property type="match status" value="1"/>
</dbReference>
<accession>A0AB34PYH1</accession>
<dbReference type="SUPFAM" id="SSF52172">
    <property type="entry name" value="CheY-like"/>
    <property type="match status" value="1"/>
</dbReference>
<dbReference type="FunFam" id="3.40.50.2300:FF:000146">
    <property type="entry name" value="Putative two-component response regulator SSK1p"/>
    <property type="match status" value="1"/>
</dbReference>
<evidence type="ECO:0000256" key="4">
    <source>
        <dbReference type="SAM" id="MobiDB-lite"/>
    </source>
</evidence>
<dbReference type="Pfam" id="PF00072">
    <property type="entry name" value="Response_reg"/>
    <property type="match status" value="1"/>
</dbReference>
<name>A0AB34PYH1_CANAX</name>
<feature type="region of interest" description="Disordered" evidence="4">
    <location>
        <begin position="64"/>
        <end position="113"/>
    </location>
</feature>
<feature type="modified residue" description="4-aspartylphosphate" evidence="3">
    <location>
        <position position="554"/>
    </location>
</feature>
<proteinExistence type="predicted"/>
<feature type="compositionally biased region" description="Basic and acidic residues" evidence="4">
    <location>
        <begin position="88"/>
        <end position="97"/>
    </location>
</feature>
<dbReference type="PANTHER" id="PTHR45339:SF1">
    <property type="entry name" value="HYBRID SIGNAL TRANSDUCTION HISTIDINE KINASE J"/>
    <property type="match status" value="1"/>
</dbReference>
<feature type="compositionally biased region" description="Polar residues" evidence="4">
    <location>
        <begin position="64"/>
        <end position="73"/>
    </location>
</feature>